<protein>
    <submittedName>
        <fullName evidence="1">Uncharacterized protein</fullName>
    </submittedName>
</protein>
<gene>
    <name evidence="1" type="ORF">XSR1_420012</name>
</gene>
<name>W1J312_9GAMM</name>
<accession>W1J312</accession>
<dbReference type="AlphaFoldDB" id="W1J312"/>
<evidence type="ECO:0000313" key="1">
    <source>
        <dbReference type="EMBL" id="CDL84246.1"/>
    </source>
</evidence>
<dbReference type="EMBL" id="CBXF010000102">
    <property type="protein sequence ID" value="CDL84246.1"/>
    <property type="molecule type" value="Genomic_DNA"/>
</dbReference>
<keyword evidence="2" id="KW-1185">Reference proteome</keyword>
<sequence>MRPVYGTRKVGIKDYDIKYLISLQIKYTNYENDEAYYDIKDKGIHIKIYNNSSSLFK</sequence>
<reference evidence="1" key="1">
    <citation type="submission" date="2013-11" db="EMBL/GenBank/DDBJ databases">
        <title>Draft genome sequence and annotation of the entomopathogenic bacteria, Xenorhabdus cabanillasi strain JM26 and Xenorhabdus szentirmai strain DSM 16338.</title>
        <authorList>
            <person name="Gualtieri M."/>
            <person name="Ogier J.C."/>
            <person name="Pages S."/>
            <person name="Givaudan A."/>
            <person name="Gaudriault S."/>
        </authorList>
    </citation>
    <scope>NUCLEOTIDE SEQUENCE [LARGE SCALE GENOMIC DNA]</scope>
    <source>
        <strain evidence="1">DSM 16338</strain>
    </source>
</reference>
<evidence type="ECO:0000313" key="2">
    <source>
        <dbReference type="Proteomes" id="UP000019202"/>
    </source>
</evidence>
<dbReference type="Proteomes" id="UP000019202">
    <property type="component" value="Unassembled WGS sequence"/>
</dbReference>
<proteinExistence type="predicted"/>
<organism evidence="1 2">
    <name type="scientific">Xenorhabdus szentirmaii DSM 16338</name>
    <dbReference type="NCBI Taxonomy" id="1427518"/>
    <lineage>
        <taxon>Bacteria</taxon>
        <taxon>Pseudomonadati</taxon>
        <taxon>Pseudomonadota</taxon>
        <taxon>Gammaproteobacteria</taxon>
        <taxon>Enterobacterales</taxon>
        <taxon>Morganellaceae</taxon>
        <taxon>Xenorhabdus</taxon>
    </lineage>
</organism>
<comment type="caution">
    <text evidence="1">The sequence shown here is derived from an EMBL/GenBank/DDBJ whole genome shotgun (WGS) entry which is preliminary data.</text>
</comment>